<dbReference type="PANTHER" id="PTHR34001:SF3">
    <property type="entry name" value="BLL7405 PROTEIN"/>
    <property type="match status" value="1"/>
</dbReference>
<dbReference type="Proteomes" id="UP000054742">
    <property type="component" value="Unassembled WGS sequence"/>
</dbReference>
<dbReference type="GO" id="GO:0016020">
    <property type="term" value="C:membrane"/>
    <property type="evidence" value="ECO:0007669"/>
    <property type="project" value="UniProtKB-SubCell"/>
</dbReference>
<feature type="domain" description="Outer membrane protein beta-barrel" evidence="4">
    <location>
        <begin position="38"/>
        <end position="220"/>
    </location>
</feature>
<dbReference type="InterPro" id="IPR051692">
    <property type="entry name" value="OMP-like"/>
</dbReference>
<dbReference type="RefSeq" id="WP_058441191.1">
    <property type="nucleotide sequence ID" value="NZ_CAAAHU010000006.1"/>
</dbReference>
<dbReference type="SUPFAM" id="SSF56925">
    <property type="entry name" value="OMPA-like"/>
    <property type="match status" value="1"/>
</dbReference>
<accession>A0A0W0SNR3</accession>
<evidence type="ECO:0000256" key="3">
    <source>
        <dbReference type="ARBA" id="ARBA00023136"/>
    </source>
</evidence>
<dbReference type="AlphaFoldDB" id="A0A0W0SNR3"/>
<proteinExistence type="predicted"/>
<dbReference type="OrthoDB" id="5639362at2"/>
<dbReference type="Gene3D" id="2.40.160.20">
    <property type="match status" value="1"/>
</dbReference>
<keyword evidence="2" id="KW-0732">Signal</keyword>
<sequence length="237" mass="26282">MILIQKKLTIVTFFFGCHMGFCGTIGPLTAEYFGPKEKLYIGAGVGASFDKHTLTTSNTITNFAVKNTTNSSNAVGEVFLGYGYTADNSFYLGGEIGTYFPRRSTTINERLGVSFTNYTFTDNLYIQDYATLDILPGYRVNPNWLIYGRAGLTFSELSLRQPINSAAGTLAFEDSEHRVGGRFGVGLTYKVSQHFAASLDYFYSTYQKFSTNWPLYNINFNDKASSNFVGASIAYTI</sequence>
<keyword evidence="6" id="KW-1185">Reference proteome</keyword>
<organism evidence="5 6">
    <name type="scientific">Legionella brunensis</name>
    <dbReference type="NCBI Taxonomy" id="29422"/>
    <lineage>
        <taxon>Bacteria</taxon>
        <taxon>Pseudomonadati</taxon>
        <taxon>Pseudomonadota</taxon>
        <taxon>Gammaproteobacteria</taxon>
        <taxon>Legionellales</taxon>
        <taxon>Legionellaceae</taxon>
        <taxon>Legionella</taxon>
    </lineage>
</organism>
<evidence type="ECO:0000256" key="2">
    <source>
        <dbReference type="ARBA" id="ARBA00022729"/>
    </source>
</evidence>
<reference evidence="5 6" key="1">
    <citation type="submission" date="2015-11" db="EMBL/GenBank/DDBJ databases">
        <title>Genomic analysis of 38 Legionella species identifies large and diverse effector repertoires.</title>
        <authorList>
            <person name="Burstein D."/>
            <person name="Amaro F."/>
            <person name="Zusman T."/>
            <person name="Lifshitz Z."/>
            <person name="Cohen O."/>
            <person name="Gilbert J.A."/>
            <person name="Pupko T."/>
            <person name="Shuman H.A."/>
            <person name="Segal G."/>
        </authorList>
    </citation>
    <scope>NUCLEOTIDE SEQUENCE [LARGE SCALE GENOMIC DNA]</scope>
    <source>
        <strain evidence="5 6">ATCC 43878</strain>
    </source>
</reference>
<dbReference type="EMBL" id="LNXV01000008">
    <property type="protein sequence ID" value="KTC84892.1"/>
    <property type="molecule type" value="Genomic_DNA"/>
</dbReference>
<dbReference type="InterPro" id="IPR027385">
    <property type="entry name" value="Beta-barrel_OMP"/>
</dbReference>
<evidence type="ECO:0000313" key="5">
    <source>
        <dbReference type="EMBL" id="KTC84892.1"/>
    </source>
</evidence>
<dbReference type="PATRIC" id="fig|29422.6.peg.1164"/>
<dbReference type="PANTHER" id="PTHR34001">
    <property type="entry name" value="BLL7405 PROTEIN"/>
    <property type="match status" value="1"/>
</dbReference>
<evidence type="ECO:0000259" key="4">
    <source>
        <dbReference type="Pfam" id="PF13505"/>
    </source>
</evidence>
<protein>
    <submittedName>
        <fullName evidence="5">OmpA-like transmembrane domain protein</fullName>
    </submittedName>
</protein>
<keyword evidence="3" id="KW-0472">Membrane</keyword>
<keyword evidence="5" id="KW-0812">Transmembrane</keyword>
<evidence type="ECO:0000256" key="1">
    <source>
        <dbReference type="ARBA" id="ARBA00004370"/>
    </source>
</evidence>
<evidence type="ECO:0000313" key="6">
    <source>
        <dbReference type="Proteomes" id="UP000054742"/>
    </source>
</evidence>
<dbReference type="InterPro" id="IPR011250">
    <property type="entry name" value="OMP/PagP_B-barrel"/>
</dbReference>
<comment type="subcellular location">
    <subcellularLocation>
        <location evidence="1">Membrane</location>
    </subcellularLocation>
</comment>
<comment type="caution">
    <text evidence="5">The sequence shown here is derived from an EMBL/GenBank/DDBJ whole genome shotgun (WGS) entry which is preliminary data.</text>
</comment>
<gene>
    <name evidence="5" type="ORF">Lbru_1107</name>
</gene>
<dbReference type="Pfam" id="PF13505">
    <property type="entry name" value="OMP_b-brl"/>
    <property type="match status" value="1"/>
</dbReference>
<name>A0A0W0SNR3_9GAMM</name>